<proteinExistence type="inferred from homology"/>
<feature type="transmembrane region" description="Helical" evidence="5">
    <location>
        <begin position="102"/>
        <end position="125"/>
    </location>
</feature>
<feature type="transmembrane region" description="Helical" evidence="5">
    <location>
        <begin position="146"/>
        <end position="165"/>
    </location>
</feature>
<feature type="transmembrane region" description="Helical" evidence="5">
    <location>
        <begin position="200"/>
        <end position="219"/>
    </location>
</feature>
<dbReference type="GO" id="GO:0004766">
    <property type="term" value="F:spermidine synthase activity"/>
    <property type="evidence" value="ECO:0007669"/>
    <property type="project" value="UniProtKB-UniRule"/>
</dbReference>
<name>A0A1I3MCD5_9FLAO</name>
<dbReference type="UniPathway" id="UPA00248">
    <property type="reaction ID" value="UER00314"/>
</dbReference>
<dbReference type="InterPro" id="IPR029063">
    <property type="entry name" value="SAM-dependent_MTases_sf"/>
</dbReference>
<dbReference type="InterPro" id="IPR030373">
    <property type="entry name" value="PABS_CS"/>
</dbReference>
<feature type="transmembrane region" description="Helical" evidence="5">
    <location>
        <begin position="70"/>
        <end position="96"/>
    </location>
</feature>
<feature type="binding site" evidence="5">
    <location>
        <position position="317"/>
    </location>
    <ligand>
        <name>S-methyl-5'-thioadenosine</name>
        <dbReference type="ChEBI" id="CHEBI:17509"/>
    </ligand>
</feature>
<feature type="active site" description="Proton acceptor" evidence="5 6">
    <location>
        <position position="369"/>
    </location>
</feature>
<feature type="binding site" evidence="5">
    <location>
        <position position="297"/>
    </location>
    <ligand>
        <name>spermidine</name>
        <dbReference type="ChEBI" id="CHEBI:57834"/>
    </ligand>
</feature>
<dbReference type="HAMAP" id="MF_00198">
    <property type="entry name" value="Spermidine_synth"/>
    <property type="match status" value="1"/>
</dbReference>
<feature type="transmembrane region" description="Helical" evidence="5">
    <location>
        <begin position="12"/>
        <end position="30"/>
    </location>
</feature>
<organism evidence="8 9">
    <name type="scientific">Olleya namhaensis</name>
    <dbReference type="NCBI Taxonomy" id="1144750"/>
    <lineage>
        <taxon>Bacteria</taxon>
        <taxon>Pseudomonadati</taxon>
        <taxon>Bacteroidota</taxon>
        <taxon>Flavobacteriia</taxon>
        <taxon>Flavobacteriales</taxon>
        <taxon>Flavobacteriaceae</taxon>
    </lineage>
</organism>
<dbReference type="PANTHER" id="PTHR43317:SF1">
    <property type="entry name" value="THERMOSPERMINE SYNTHASE ACAULIS5"/>
    <property type="match status" value="1"/>
</dbReference>
<keyword evidence="5" id="KW-1003">Cell membrane</keyword>
<dbReference type="AlphaFoldDB" id="A0A1I3MCD5"/>
<comment type="similarity">
    <text evidence="1 5">Belongs to the spermidine/spermine synthase family.</text>
</comment>
<feature type="transmembrane region" description="Helical" evidence="5">
    <location>
        <begin position="36"/>
        <end position="58"/>
    </location>
</feature>
<accession>A0A1I3MCD5</accession>
<dbReference type="Proteomes" id="UP000199559">
    <property type="component" value="Unassembled WGS sequence"/>
</dbReference>
<dbReference type="NCBIfam" id="NF002956">
    <property type="entry name" value="PRK03612.1"/>
    <property type="match status" value="1"/>
</dbReference>
<feature type="domain" description="PABS" evidence="7">
    <location>
        <begin position="218"/>
        <end position="448"/>
    </location>
</feature>
<comment type="pathway">
    <text evidence="5">Amine and polyamine biosynthesis; spermidine biosynthesis; spermidine from putrescine: step 1/1.</text>
</comment>
<evidence type="ECO:0000313" key="9">
    <source>
        <dbReference type="Proteomes" id="UP000199559"/>
    </source>
</evidence>
<evidence type="ECO:0000256" key="1">
    <source>
        <dbReference type="ARBA" id="ARBA00007867"/>
    </source>
</evidence>
<dbReference type="GO" id="GO:0005886">
    <property type="term" value="C:plasma membrane"/>
    <property type="evidence" value="ECO:0007669"/>
    <property type="project" value="UniProtKB-SubCell"/>
</dbReference>
<dbReference type="InterPro" id="IPR001045">
    <property type="entry name" value="Spermi_synthase"/>
</dbReference>
<reference evidence="9" key="1">
    <citation type="submission" date="2016-10" db="EMBL/GenBank/DDBJ databases">
        <authorList>
            <person name="Varghese N."/>
            <person name="Submissions S."/>
        </authorList>
    </citation>
    <scope>NUCLEOTIDE SEQUENCE [LARGE SCALE GENOMIC DNA]</scope>
    <source>
        <strain evidence="9">DSM 28881</strain>
    </source>
</reference>
<gene>
    <name evidence="5" type="primary">speE</name>
    <name evidence="8" type="ORF">SAMN05443431_10395</name>
</gene>
<comment type="caution">
    <text evidence="5">Lacks conserved residue(s) required for the propagation of feature annotation.</text>
</comment>
<dbReference type="InterPro" id="IPR030374">
    <property type="entry name" value="PABS"/>
</dbReference>
<keyword evidence="5" id="KW-0472">Membrane</keyword>
<keyword evidence="2 5" id="KW-0808">Transferase</keyword>
<dbReference type="Pfam" id="PF01564">
    <property type="entry name" value="Spermine_synth"/>
    <property type="match status" value="1"/>
</dbReference>
<dbReference type="PROSITE" id="PS51006">
    <property type="entry name" value="PABS_2"/>
    <property type="match status" value="1"/>
</dbReference>
<evidence type="ECO:0000256" key="3">
    <source>
        <dbReference type="ARBA" id="ARBA00023066"/>
    </source>
</evidence>
<keyword evidence="5" id="KW-0812">Transmembrane</keyword>
<comment type="subunit">
    <text evidence="5">Homodimer or homotetramer.</text>
</comment>
<keyword evidence="3 5" id="KW-0745">Spermidine biosynthesis</keyword>
<evidence type="ECO:0000256" key="4">
    <source>
        <dbReference type="ARBA" id="ARBA00023115"/>
    </source>
</evidence>
<keyword evidence="5" id="KW-1133">Transmembrane helix</keyword>
<comment type="subcellular location">
    <subcellularLocation>
        <location evidence="5">Cell membrane</location>
        <topology evidence="5">Multi-pass membrane protein</topology>
    </subcellularLocation>
</comment>
<evidence type="ECO:0000259" key="7">
    <source>
        <dbReference type="PROSITE" id="PS51006"/>
    </source>
</evidence>
<dbReference type="PROSITE" id="PS01330">
    <property type="entry name" value="PABS_1"/>
    <property type="match status" value="1"/>
</dbReference>
<dbReference type="Gene3D" id="3.40.50.150">
    <property type="entry name" value="Vaccinia Virus protein VP39"/>
    <property type="match status" value="1"/>
</dbReference>
<protein>
    <recommendedName>
        <fullName evidence="5">Polyamine aminopropyltransferase</fullName>
    </recommendedName>
    <alternativeName>
        <fullName evidence="5">Putrescine aminopropyltransferase</fullName>
        <shortName evidence="5">PAPT</shortName>
    </alternativeName>
    <alternativeName>
        <fullName evidence="5">Spermidine synthase</fullName>
        <shortName evidence="5">SPDS</shortName>
        <shortName evidence="5">SPDSY</shortName>
        <ecNumber evidence="5">2.5.1.16</ecNumber>
    </alternativeName>
</protein>
<dbReference type="STRING" id="1144750.SAMN05443431_10395"/>
<dbReference type="PANTHER" id="PTHR43317">
    <property type="entry name" value="THERMOSPERMINE SYNTHASE ACAULIS5"/>
    <property type="match status" value="1"/>
</dbReference>
<dbReference type="GO" id="GO:0008295">
    <property type="term" value="P:spermidine biosynthetic process"/>
    <property type="evidence" value="ECO:0007669"/>
    <property type="project" value="UniProtKB-UniRule"/>
</dbReference>
<dbReference type="EMBL" id="FORM01000003">
    <property type="protein sequence ID" value="SFI94592.1"/>
    <property type="molecule type" value="Genomic_DNA"/>
</dbReference>
<comment type="catalytic activity">
    <reaction evidence="5">
        <text>S-adenosyl 3-(methylsulfanyl)propylamine + putrescine = S-methyl-5'-thioadenosine + spermidine + H(+)</text>
        <dbReference type="Rhea" id="RHEA:12721"/>
        <dbReference type="ChEBI" id="CHEBI:15378"/>
        <dbReference type="ChEBI" id="CHEBI:17509"/>
        <dbReference type="ChEBI" id="CHEBI:57443"/>
        <dbReference type="ChEBI" id="CHEBI:57834"/>
        <dbReference type="ChEBI" id="CHEBI:326268"/>
        <dbReference type="EC" id="2.5.1.16"/>
    </reaction>
</comment>
<dbReference type="SUPFAM" id="SSF53335">
    <property type="entry name" value="S-adenosyl-L-methionine-dependent methyltransferases"/>
    <property type="match status" value="1"/>
</dbReference>
<dbReference type="GO" id="GO:0010487">
    <property type="term" value="F:thermospermine synthase activity"/>
    <property type="evidence" value="ECO:0007669"/>
    <property type="project" value="UniProtKB-ARBA"/>
</dbReference>
<comment type="function">
    <text evidence="5">Catalyzes the irreversible transfer of a propylamine group from the amino donor S-adenosylmethioninamine (decarboxy-AdoMet) to putrescine (1,4-diaminobutane) to yield spermidine.</text>
</comment>
<evidence type="ECO:0000256" key="6">
    <source>
        <dbReference type="PROSITE-ProRule" id="PRU00354"/>
    </source>
</evidence>
<feature type="binding site" evidence="5">
    <location>
        <position position="273"/>
    </location>
    <ligand>
        <name>spermidine</name>
        <dbReference type="ChEBI" id="CHEBI:57834"/>
    </ligand>
</feature>
<keyword evidence="9" id="KW-1185">Reference proteome</keyword>
<dbReference type="RefSeq" id="WP_090838540.1">
    <property type="nucleotide sequence ID" value="NZ_FORM01000003.1"/>
</dbReference>
<evidence type="ECO:0000256" key="2">
    <source>
        <dbReference type="ARBA" id="ARBA00022679"/>
    </source>
</evidence>
<sequence>MSYTKKQKSTALKVALFATGLSGIVAEYILSTLASYFIGNAILQFTLIVSIMLFAMGLGSRLSRLFTGNVVLSFIVTELVLSVFISFSAIICYLVYGFTDFSWLIIYMFSILIGLLIGLEIPLATRINDDYEELRLNISNILEKDYFGSLIGGLFFAFVGLPYLGLTYTPFILGFLNLSVSFWLFIVLKDTFSAKTKKMLSITYVIVSTCIALGVYFASPIVQYGEQVKYKDKIVFSQQTKYQKIVITKWKDWHSLYINGNQQLSSFDEFMYHEPMAHVTMGLAPKKSNILILGGGDGCLAREILKYKSVNTITLVDLDPIMLELGKDNQTFKTLNNDALNSPKVTTVADDAFSFLERNDILYDVIFVDLPDPNNVDLNKLYTKEFYYLCKNKLSDNGLMITQSGSPYYATKAFYCIEKTMRAAQLNTIPLHNQILTLGEWGWIIGSKNKITTKQVHDVDVSSIPSLKWLNNSSIGLLTSFGKPLADTTDIKINTIFNPKLYTYYKEGNWNLY</sequence>
<evidence type="ECO:0000256" key="5">
    <source>
        <dbReference type="HAMAP-Rule" id="MF_00198"/>
    </source>
</evidence>
<evidence type="ECO:0000313" key="8">
    <source>
        <dbReference type="EMBL" id="SFI94592.1"/>
    </source>
</evidence>
<dbReference type="CDD" id="cd02440">
    <property type="entry name" value="AdoMet_MTases"/>
    <property type="match status" value="1"/>
</dbReference>
<keyword evidence="4 5" id="KW-0620">Polyamine biosynthesis</keyword>
<dbReference type="EC" id="2.5.1.16" evidence="5"/>
<feature type="binding site" evidence="5">
    <location>
        <begin position="351"/>
        <end position="352"/>
    </location>
    <ligand>
        <name>S-methyl-5'-thioadenosine</name>
        <dbReference type="ChEBI" id="CHEBI:17509"/>
    </ligand>
</feature>
<feature type="transmembrane region" description="Helical" evidence="5">
    <location>
        <begin position="171"/>
        <end position="188"/>
    </location>
</feature>
<feature type="binding site" evidence="5">
    <location>
        <position position="243"/>
    </location>
    <ligand>
        <name>S-methyl-5'-thioadenosine</name>
        <dbReference type="ChEBI" id="CHEBI:17509"/>
    </ligand>
</feature>